<dbReference type="Proteomes" id="UP000185911">
    <property type="component" value="Unassembled WGS sequence"/>
</dbReference>
<sequence>MHEPGRTSALPRCALGSILVKQNPHTRPACMSQAAQAPCRAARWVLFW</sequence>
<dbReference type="EMBL" id="MSYM01000005">
    <property type="protein sequence ID" value="OLP08172.1"/>
    <property type="molecule type" value="Genomic_DNA"/>
</dbReference>
<name>A0A1Q8YJI6_9BURK</name>
<proteinExistence type="predicted"/>
<evidence type="ECO:0000313" key="2">
    <source>
        <dbReference type="Proteomes" id="UP000185911"/>
    </source>
</evidence>
<reference evidence="1 2" key="1">
    <citation type="submission" date="2017-01" db="EMBL/GenBank/DDBJ databases">
        <title>Genome sequence of Rhodoferax antarcticus ANT.BR, a psychrophilic purple nonsulfur bacterium from an Antarctic microbial mat.</title>
        <authorList>
            <person name="Baker J."/>
            <person name="Riester C."/>
            <person name="Skinner B."/>
            <person name="Newell A."/>
            <person name="Swingley W."/>
            <person name="Madigan M."/>
            <person name="Jung D."/>
            <person name="Asao M."/>
            <person name="Chen M."/>
            <person name="Loughlin P."/>
            <person name="Pan H."/>
            <person name="Lin S."/>
            <person name="Li N."/>
            <person name="Shaw J."/>
            <person name="Prado M."/>
            <person name="Sherman C."/>
            <person name="Li X."/>
            <person name="Tang J."/>
            <person name="Blankenship R."/>
            <person name="Zhao T."/>
            <person name="Touchman J."/>
            <person name="Sattley M."/>
        </authorList>
    </citation>
    <scope>NUCLEOTIDE SEQUENCE [LARGE SCALE GENOMIC DNA]</scope>
    <source>
        <strain evidence="1 2">ANT.BR</strain>
    </source>
</reference>
<keyword evidence="2" id="KW-1185">Reference proteome</keyword>
<dbReference type="AlphaFoldDB" id="A0A1Q8YJI6"/>
<protein>
    <submittedName>
        <fullName evidence="1">Uncharacterized protein</fullName>
    </submittedName>
</protein>
<accession>A0A1Q8YJI6</accession>
<organism evidence="1 2">
    <name type="scientific">Rhodoferax antarcticus ANT.BR</name>
    <dbReference type="NCBI Taxonomy" id="1111071"/>
    <lineage>
        <taxon>Bacteria</taxon>
        <taxon>Pseudomonadati</taxon>
        <taxon>Pseudomonadota</taxon>
        <taxon>Betaproteobacteria</taxon>
        <taxon>Burkholderiales</taxon>
        <taxon>Comamonadaceae</taxon>
        <taxon>Rhodoferax</taxon>
    </lineage>
</organism>
<gene>
    <name evidence="1" type="ORF">BLL52_0460</name>
</gene>
<evidence type="ECO:0000313" key="1">
    <source>
        <dbReference type="EMBL" id="OLP08172.1"/>
    </source>
</evidence>
<comment type="caution">
    <text evidence="1">The sequence shown here is derived from an EMBL/GenBank/DDBJ whole genome shotgun (WGS) entry which is preliminary data.</text>
</comment>